<dbReference type="GO" id="GO:0010268">
    <property type="term" value="P:brassinosteroid homeostasis"/>
    <property type="evidence" value="ECO:0007669"/>
    <property type="project" value="TreeGrafter"/>
</dbReference>
<dbReference type="InterPro" id="IPR036396">
    <property type="entry name" value="Cyt_P450_sf"/>
</dbReference>
<dbReference type="InterPro" id="IPR001128">
    <property type="entry name" value="Cyt_P450"/>
</dbReference>
<proteinExistence type="predicted"/>
<accession>A0AAN8UDR1</accession>
<dbReference type="EMBL" id="JBANQN010000001">
    <property type="protein sequence ID" value="KAK6803361.1"/>
    <property type="molecule type" value="Genomic_DNA"/>
</dbReference>
<evidence type="ECO:0000256" key="2">
    <source>
        <dbReference type="ARBA" id="ARBA00023004"/>
    </source>
</evidence>
<organism evidence="3 4">
    <name type="scientific">Solanum bulbocastanum</name>
    <name type="common">Wild potato</name>
    <dbReference type="NCBI Taxonomy" id="147425"/>
    <lineage>
        <taxon>Eukaryota</taxon>
        <taxon>Viridiplantae</taxon>
        <taxon>Streptophyta</taxon>
        <taxon>Embryophyta</taxon>
        <taxon>Tracheophyta</taxon>
        <taxon>Spermatophyta</taxon>
        <taxon>Magnoliopsida</taxon>
        <taxon>eudicotyledons</taxon>
        <taxon>Gunneridae</taxon>
        <taxon>Pentapetalae</taxon>
        <taxon>asterids</taxon>
        <taxon>lamiids</taxon>
        <taxon>Solanales</taxon>
        <taxon>Solanaceae</taxon>
        <taxon>Solanoideae</taxon>
        <taxon>Solaneae</taxon>
        <taxon>Solanum</taxon>
    </lineage>
</organism>
<dbReference type="GO" id="GO:0016125">
    <property type="term" value="P:sterol metabolic process"/>
    <property type="evidence" value="ECO:0007669"/>
    <property type="project" value="TreeGrafter"/>
</dbReference>
<gene>
    <name evidence="3" type="ORF">RDI58_001145</name>
</gene>
<dbReference type="SUPFAM" id="SSF48264">
    <property type="entry name" value="Cytochrome P450"/>
    <property type="match status" value="1"/>
</dbReference>
<sequence>MAKETDGSTCEWSRGVIYGHKACKKLVAIFQLIVDDRRPRREKRGSKDKKDMMNILLKVEDENGRKLNDEEIIDVLVMYLNAGHESSGHITMWATYFLQKHPEFFKKANAEQEAIVKNRPSEQHGLTLKEIRNMDYLSKAIDETLHLVTFSFVVGLP</sequence>
<dbReference type="PANTHER" id="PTHR24286:SF356">
    <property type="entry name" value="ENT-KAURENOIC ACID OXIDASE 2"/>
    <property type="match status" value="1"/>
</dbReference>
<keyword evidence="1" id="KW-0479">Metal-binding</keyword>
<name>A0AAN8UDR1_SOLBU</name>
<evidence type="ECO:0000256" key="1">
    <source>
        <dbReference type="ARBA" id="ARBA00022723"/>
    </source>
</evidence>
<dbReference type="AlphaFoldDB" id="A0AAN8UDR1"/>
<dbReference type="Gene3D" id="1.10.630.10">
    <property type="entry name" value="Cytochrome P450"/>
    <property type="match status" value="1"/>
</dbReference>
<dbReference type="GO" id="GO:0051777">
    <property type="term" value="F:ent-kaurenoic acid monooxygenase activity"/>
    <property type="evidence" value="ECO:0007669"/>
    <property type="project" value="TreeGrafter"/>
</dbReference>
<reference evidence="3 4" key="1">
    <citation type="submission" date="2024-02" db="EMBL/GenBank/DDBJ databases">
        <title>de novo genome assembly of Solanum bulbocastanum strain 11H21.</title>
        <authorList>
            <person name="Hosaka A.J."/>
        </authorList>
    </citation>
    <scope>NUCLEOTIDE SEQUENCE [LARGE SCALE GENOMIC DNA]</scope>
    <source>
        <tissue evidence="3">Young leaves</tissue>
    </source>
</reference>
<protein>
    <submittedName>
        <fullName evidence="3">Uncharacterized protein</fullName>
    </submittedName>
</protein>
<comment type="caution">
    <text evidence="3">The sequence shown here is derived from an EMBL/GenBank/DDBJ whole genome shotgun (WGS) entry which is preliminary data.</text>
</comment>
<dbReference type="GO" id="GO:0005783">
    <property type="term" value="C:endoplasmic reticulum"/>
    <property type="evidence" value="ECO:0007669"/>
    <property type="project" value="TreeGrafter"/>
</dbReference>
<dbReference type="GO" id="GO:0016132">
    <property type="term" value="P:brassinosteroid biosynthetic process"/>
    <property type="evidence" value="ECO:0007669"/>
    <property type="project" value="TreeGrafter"/>
</dbReference>
<dbReference type="GO" id="GO:0005506">
    <property type="term" value="F:iron ion binding"/>
    <property type="evidence" value="ECO:0007669"/>
    <property type="project" value="InterPro"/>
</dbReference>
<evidence type="ECO:0000313" key="3">
    <source>
        <dbReference type="EMBL" id="KAK6803361.1"/>
    </source>
</evidence>
<evidence type="ECO:0000313" key="4">
    <source>
        <dbReference type="Proteomes" id="UP001371456"/>
    </source>
</evidence>
<keyword evidence="4" id="KW-1185">Reference proteome</keyword>
<keyword evidence="2" id="KW-0408">Iron</keyword>
<dbReference type="Proteomes" id="UP001371456">
    <property type="component" value="Unassembled WGS sequence"/>
</dbReference>
<dbReference type="PANTHER" id="PTHR24286">
    <property type="entry name" value="CYTOCHROME P450 26"/>
    <property type="match status" value="1"/>
</dbReference>
<dbReference type="Pfam" id="PF00067">
    <property type="entry name" value="p450"/>
    <property type="match status" value="1"/>
</dbReference>
<dbReference type="GO" id="GO:0020037">
    <property type="term" value="F:heme binding"/>
    <property type="evidence" value="ECO:0007669"/>
    <property type="project" value="InterPro"/>
</dbReference>